<comment type="caution">
    <text evidence="1">The sequence shown here is derived from an EMBL/GenBank/DDBJ whole genome shotgun (WGS) entry which is preliminary data.</text>
</comment>
<dbReference type="EMBL" id="JANPWB010000010">
    <property type="protein sequence ID" value="KAJ1138824.1"/>
    <property type="molecule type" value="Genomic_DNA"/>
</dbReference>
<dbReference type="Proteomes" id="UP001066276">
    <property type="component" value="Chromosome 6"/>
</dbReference>
<evidence type="ECO:0000313" key="2">
    <source>
        <dbReference type="Proteomes" id="UP001066276"/>
    </source>
</evidence>
<name>A0AAV7QEL9_PLEWA</name>
<gene>
    <name evidence="1" type="ORF">NDU88_005205</name>
</gene>
<dbReference type="AlphaFoldDB" id="A0AAV7QEL9"/>
<evidence type="ECO:0000313" key="1">
    <source>
        <dbReference type="EMBL" id="KAJ1138824.1"/>
    </source>
</evidence>
<reference evidence="1" key="1">
    <citation type="journal article" date="2022" name="bioRxiv">
        <title>Sequencing and chromosome-scale assembly of the giantPleurodeles waltlgenome.</title>
        <authorList>
            <person name="Brown T."/>
            <person name="Elewa A."/>
            <person name="Iarovenko S."/>
            <person name="Subramanian E."/>
            <person name="Araus A.J."/>
            <person name="Petzold A."/>
            <person name="Susuki M."/>
            <person name="Suzuki K.-i.T."/>
            <person name="Hayashi T."/>
            <person name="Toyoda A."/>
            <person name="Oliveira C."/>
            <person name="Osipova E."/>
            <person name="Leigh N.D."/>
            <person name="Simon A."/>
            <person name="Yun M.H."/>
        </authorList>
    </citation>
    <scope>NUCLEOTIDE SEQUENCE</scope>
    <source>
        <strain evidence="1">20211129_DDA</strain>
        <tissue evidence="1">Liver</tissue>
    </source>
</reference>
<proteinExistence type="predicted"/>
<organism evidence="1 2">
    <name type="scientific">Pleurodeles waltl</name>
    <name type="common">Iberian ribbed newt</name>
    <dbReference type="NCBI Taxonomy" id="8319"/>
    <lineage>
        <taxon>Eukaryota</taxon>
        <taxon>Metazoa</taxon>
        <taxon>Chordata</taxon>
        <taxon>Craniata</taxon>
        <taxon>Vertebrata</taxon>
        <taxon>Euteleostomi</taxon>
        <taxon>Amphibia</taxon>
        <taxon>Batrachia</taxon>
        <taxon>Caudata</taxon>
        <taxon>Salamandroidea</taxon>
        <taxon>Salamandridae</taxon>
        <taxon>Pleurodelinae</taxon>
        <taxon>Pleurodeles</taxon>
    </lineage>
</organism>
<accession>A0AAV7QEL9</accession>
<protein>
    <submittedName>
        <fullName evidence="1">Uncharacterized protein</fullName>
    </submittedName>
</protein>
<keyword evidence="2" id="KW-1185">Reference proteome</keyword>
<sequence>MEEMVQKWVKYEELGVLSDEENILPNGYIELFEVQQAIKTSKVGKALGPDGLPLEVYKDLGESITTCSGAFQSQLGALDHQIAPTWESLSWAARSAAGQGVGEAAALLPSLDFLPCAGGVRGIGGPPDVELRDCRPCGVRYSTAWVGAVAWLVPPRYGIEEESEAQGFAPVGGPVHPWGRCSLAAQRGFLAGDCGGVARDQPGGLRYGPEEEGWCSLLESWLGGA</sequence>